<dbReference type="EMBL" id="JAAXZR010000007">
    <property type="protein sequence ID" value="NLT78970.1"/>
    <property type="molecule type" value="Genomic_DNA"/>
</dbReference>
<protein>
    <submittedName>
        <fullName evidence="6">Energy-coupling factor transporter transmembrane protein EcfT</fullName>
    </submittedName>
</protein>
<accession>A0A971CXR2</accession>
<evidence type="ECO:0000256" key="3">
    <source>
        <dbReference type="ARBA" id="ARBA00022989"/>
    </source>
</evidence>
<dbReference type="Pfam" id="PF02361">
    <property type="entry name" value="CbiQ"/>
    <property type="match status" value="1"/>
</dbReference>
<dbReference type="PANTHER" id="PTHR33514:SF13">
    <property type="entry name" value="PROTEIN ABCI12, CHLOROPLASTIC"/>
    <property type="match status" value="1"/>
</dbReference>
<dbReference type="RefSeq" id="WP_273172470.1">
    <property type="nucleotide sequence ID" value="NZ_JAAXZR010000007.1"/>
</dbReference>
<evidence type="ECO:0000313" key="7">
    <source>
        <dbReference type="Proteomes" id="UP000767327"/>
    </source>
</evidence>
<reference evidence="6" key="1">
    <citation type="journal article" date="2020" name="Biotechnol. Biofuels">
        <title>New insights from the biogas microbiome by comprehensive genome-resolved metagenomics of nearly 1600 species originating from multiple anaerobic digesters.</title>
        <authorList>
            <person name="Campanaro S."/>
            <person name="Treu L."/>
            <person name="Rodriguez-R L.M."/>
            <person name="Kovalovszki A."/>
            <person name="Ziels R.M."/>
            <person name="Maus I."/>
            <person name="Zhu X."/>
            <person name="Kougias P.G."/>
            <person name="Basile A."/>
            <person name="Luo G."/>
            <person name="Schluter A."/>
            <person name="Konstantinidis K.T."/>
            <person name="Angelidaki I."/>
        </authorList>
    </citation>
    <scope>NUCLEOTIDE SEQUENCE</scope>
    <source>
        <strain evidence="6">AS01afH2WH_6</strain>
    </source>
</reference>
<feature type="transmembrane region" description="Helical" evidence="5">
    <location>
        <begin position="228"/>
        <end position="248"/>
    </location>
</feature>
<comment type="caution">
    <text evidence="6">The sequence shown here is derived from an EMBL/GenBank/DDBJ whole genome shotgun (WGS) entry which is preliminary data.</text>
</comment>
<evidence type="ECO:0000256" key="1">
    <source>
        <dbReference type="ARBA" id="ARBA00004141"/>
    </source>
</evidence>
<dbReference type="InterPro" id="IPR003339">
    <property type="entry name" value="ABC/ECF_trnsptr_transmembrane"/>
</dbReference>
<dbReference type="GO" id="GO:0005886">
    <property type="term" value="C:plasma membrane"/>
    <property type="evidence" value="ECO:0007669"/>
    <property type="project" value="TreeGrafter"/>
</dbReference>
<keyword evidence="3 5" id="KW-1133">Transmembrane helix</keyword>
<dbReference type="CDD" id="cd16914">
    <property type="entry name" value="EcfT"/>
    <property type="match status" value="1"/>
</dbReference>
<name>A0A971CXR2_9BIFI</name>
<feature type="transmembrane region" description="Helical" evidence="5">
    <location>
        <begin position="32"/>
        <end position="62"/>
    </location>
</feature>
<evidence type="ECO:0000256" key="4">
    <source>
        <dbReference type="ARBA" id="ARBA00023136"/>
    </source>
</evidence>
<reference evidence="6" key="2">
    <citation type="submission" date="2020-01" db="EMBL/GenBank/DDBJ databases">
        <authorList>
            <person name="Campanaro S."/>
        </authorList>
    </citation>
    <scope>NUCLEOTIDE SEQUENCE</scope>
    <source>
        <strain evidence="6">AS01afH2WH_6</strain>
    </source>
</reference>
<dbReference type="AlphaFoldDB" id="A0A971CXR2"/>
<sequence>MSYETVASAPSAARLHDAAHTNVTAVDPRTKIVVLVLINFLVLGSGPFAITLAAAGIVAMLYLSVANWRGAMKFTVFVGVCSTAFLVLPGILGGPIGAAFAVTGYWLARFGVSCGYAAYFISTTGPAQISAALVAMRFPKVVVVPLVVVMRFIPTVAQELHAISEAMVLRGIYPGPIGALMHPIRSAEFIIVPLLAASSRIADDLSASAMLRGLGTHRHPTSIERLRFHFGDALVLVCIVTLTAFSLFGKGLAL</sequence>
<keyword evidence="2 5" id="KW-0812">Transmembrane</keyword>
<organism evidence="6 7">
    <name type="scientific">Bifidobacterium crudilactis</name>
    <dbReference type="NCBI Taxonomy" id="327277"/>
    <lineage>
        <taxon>Bacteria</taxon>
        <taxon>Bacillati</taxon>
        <taxon>Actinomycetota</taxon>
        <taxon>Actinomycetes</taxon>
        <taxon>Bifidobacteriales</taxon>
        <taxon>Bifidobacteriaceae</taxon>
        <taxon>Bifidobacterium</taxon>
    </lineage>
</organism>
<proteinExistence type="predicted"/>
<keyword evidence="4 5" id="KW-0472">Membrane</keyword>
<evidence type="ECO:0000256" key="5">
    <source>
        <dbReference type="SAM" id="Phobius"/>
    </source>
</evidence>
<evidence type="ECO:0000256" key="2">
    <source>
        <dbReference type="ARBA" id="ARBA00022692"/>
    </source>
</evidence>
<gene>
    <name evidence="6" type="ORF">GXW98_01610</name>
</gene>
<dbReference type="Proteomes" id="UP000767327">
    <property type="component" value="Unassembled WGS sequence"/>
</dbReference>
<evidence type="ECO:0000313" key="6">
    <source>
        <dbReference type="EMBL" id="NLT78970.1"/>
    </source>
</evidence>
<comment type="subcellular location">
    <subcellularLocation>
        <location evidence="1">Membrane</location>
        <topology evidence="1">Multi-pass membrane protein</topology>
    </subcellularLocation>
</comment>
<dbReference type="PANTHER" id="PTHR33514">
    <property type="entry name" value="PROTEIN ABCI12, CHLOROPLASTIC"/>
    <property type="match status" value="1"/>
</dbReference>